<evidence type="ECO:0000313" key="3">
    <source>
        <dbReference type="EMBL" id="QEK79031.1"/>
    </source>
</evidence>
<reference evidence="3 4" key="1">
    <citation type="submission" date="2017-08" db="EMBL/GenBank/DDBJ databases">
        <title>Resequencing and Reannotation of the genome of Pyrococcus furiosus type strain DSM3638.</title>
        <authorList>
            <person name="Reichelt R.M."/>
            <person name="Bunk B."/>
        </authorList>
    </citation>
    <scope>NUCLEOTIDE SEQUENCE [LARGE SCALE GENOMIC DNA]</scope>
    <source>
        <strain evidence="3 4">DSM 3638</strain>
    </source>
</reference>
<feature type="domain" description="S-layer protein outer" evidence="2">
    <location>
        <begin position="28"/>
        <end position="601"/>
    </location>
</feature>
<dbReference type="InterPro" id="IPR006454">
    <property type="entry name" value="S_layer_MJ"/>
</dbReference>
<dbReference type="InterPro" id="IPR022650">
    <property type="entry name" value="S_layer_central"/>
</dbReference>
<dbReference type="Pfam" id="PF05124">
    <property type="entry name" value="S_layer_C"/>
    <property type="match status" value="1"/>
</dbReference>
<dbReference type="NCBIfam" id="TIGR01564">
    <property type="entry name" value="S_layer_MJ"/>
    <property type="match status" value="1"/>
</dbReference>
<dbReference type="AlphaFoldDB" id="A0A5C0XQN4"/>
<dbReference type="OrthoDB" id="92388at2157"/>
<protein>
    <submittedName>
        <fullName evidence="3">S-layer protein</fullName>
    </submittedName>
</protein>
<dbReference type="RefSeq" id="WP_011012546.1">
    <property type="nucleotide sequence ID" value="NC_003413.1"/>
</dbReference>
<dbReference type="GeneID" id="13300702"/>
<feature type="domain" description="S-layer protein central" evidence="1">
    <location>
        <begin position="121"/>
        <end position="490"/>
    </location>
</feature>
<sequence>MKVKKIAALAVGAAVAGATLGFASAQGEVPEIPKDFFVKDGKPNVKIVVGSEGAAMDVVSAADIAAAIGSLLYTEKDVEVTDATVVARKDVTEPIEKIPVFDNYDTNTAHKYKVGDNLKDVPAWWNGSDFVANFSTSVWNDGVYDKAVEIRIDNIGSVGSYDLAANLTLKGIALDGITDSEVDVIDDFEDFTVNVSTVVANISLVVYNYTLKGQPTVDKITKDETIPEVNLITNLFLDNSTLAKFYPDYDGYTIEGVKVLKSGVGEGETLKILDNEYPIVFIGKDIQETACGDCFTYGKDWGEDYYNQGETYNFGDYKVTILDIDVARDKAFIKVESPSGDTETTTLAVGGTEAQTFFDGGIRIQIKDTFVGISGTNAVKLHVWTDLKTVKSGDEIMPGWIAEFKVDSGKIIWFALENKNTLSDKRVPLFNTYAVDYKATIRKKKKDDVEYGTLTAYIYIEPLETQYETVEAAIGESIDDYEVVDVKAEVSPEVAYIPQKLTAPITVLDTEVLEQGLENVGSNLILVGGPVVNKVTAALAEDLGVPLTYEEWAEKFGTGKEGWTIVYKEQCGKIGGYGVVLVAGSDREGTRAAAEALLDYIANLE</sequence>
<evidence type="ECO:0000259" key="1">
    <source>
        <dbReference type="Pfam" id="PF05123"/>
    </source>
</evidence>
<dbReference type="GeneID" id="41713208"/>
<dbReference type="Pfam" id="PF05123">
    <property type="entry name" value="S_layer_N"/>
    <property type="match status" value="1"/>
</dbReference>
<dbReference type="InterPro" id="IPR022651">
    <property type="entry name" value="S_layer_C"/>
</dbReference>
<proteinExistence type="predicted"/>
<accession>A0A5C0XQN4</accession>
<name>A0A5C0XQN4_PYRFU</name>
<evidence type="ECO:0000313" key="4">
    <source>
        <dbReference type="Proteomes" id="UP000324354"/>
    </source>
</evidence>
<organism evidence="3 4">
    <name type="scientific">Pyrococcus furiosus (strain ATCC 43587 / DSM 3638 / JCM 8422 / Vc1)</name>
    <dbReference type="NCBI Taxonomy" id="186497"/>
    <lineage>
        <taxon>Archaea</taxon>
        <taxon>Methanobacteriati</taxon>
        <taxon>Methanobacteriota</taxon>
        <taxon>Thermococci</taxon>
        <taxon>Thermococcales</taxon>
        <taxon>Thermococcaceae</taxon>
        <taxon>Pyrococcus</taxon>
    </lineage>
</organism>
<dbReference type="EMBL" id="CP023154">
    <property type="protein sequence ID" value="QEK79031.1"/>
    <property type="molecule type" value="Genomic_DNA"/>
</dbReference>
<gene>
    <name evidence="3" type="ORF">PFDSM3638_07005</name>
</gene>
<dbReference type="Proteomes" id="UP000324354">
    <property type="component" value="Chromosome"/>
</dbReference>
<evidence type="ECO:0000259" key="2">
    <source>
        <dbReference type="Pfam" id="PF05124"/>
    </source>
</evidence>